<protein>
    <submittedName>
        <fullName evidence="1">Uncharacterized protein</fullName>
    </submittedName>
</protein>
<dbReference type="Proteomes" id="UP001054945">
    <property type="component" value="Unassembled WGS sequence"/>
</dbReference>
<name>A0AAV4UFH4_CAEEX</name>
<keyword evidence="2" id="KW-1185">Reference proteome</keyword>
<proteinExistence type="predicted"/>
<organism evidence="1 2">
    <name type="scientific">Caerostris extrusa</name>
    <name type="common">Bark spider</name>
    <name type="synonym">Caerostris bankana</name>
    <dbReference type="NCBI Taxonomy" id="172846"/>
    <lineage>
        <taxon>Eukaryota</taxon>
        <taxon>Metazoa</taxon>
        <taxon>Ecdysozoa</taxon>
        <taxon>Arthropoda</taxon>
        <taxon>Chelicerata</taxon>
        <taxon>Arachnida</taxon>
        <taxon>Araneae</taxon>
        <taxon>Araneomorphae</taxon>
        <taxon>Entelegynae</taxon>
        <taxon>Araneoidea</taxon>
        <taxon>Araneidae</taxon>
        <taxon>Caerostris</taxon>
    </lineage>
</organism>
<comment type="caution">
    <text evidence="1">The sequence shown here is derived from an EMBL/GenBank/DDBJ whole genome shotgun (WGS) entry which is preliminary data.</text>
</comment>
<dbReference type="EMBL" id="BPLR01012776">
    <property type="protein sequence ID" value="GIY56542.1"/>
    <property type="molecule type" value="Genomic_DNA"/>
</dbReference>
<evidence type="ECO:0000313" key="1">
    <source>
        <dbReference type="EMBL" id="GIY56542.1"/>
    </source>
</evidence>
<sequence length="102" mass="11467">MFKSAHFFHSILSCIYGGADHKRAPTPISCRNPVIKTSAPFFWEPWELPKFCIAAAVLYVCVQGRNILGCPSFLKSLPKIGITYPNFRPPEQIGRNLDIWGS</sequence>
<accession>A0AAV4UFH4</accession>
<dbReference type="AlphaFoldDB" id="A0AAV4UFH4"/>
<reference evidence="1 2" key="1">
    <citation type="submission" date="2021-06" db="EMBL/GenBank/DDBJ databases">
        <title>Caerostris extrusa draft genome.</title>
        <authorList>
            <person name="Kono N."/>
            <person name="Arakawa K."/>
        </authorList>
    </citation>
    <scope>NUCLEOTIDE SEQUENCE [LARGE SCALE GENOMIC DNA]</scope>
</reference>
<evidence type="ECO:0000313" key="2">
    <source>
        <dbReference type="Proteomes" id="UP001054945"/>
    </source>
</evidence>
<gene>
    <name evidence="1" type="ORF">CEXT_260601</name>
</gene>